<dbReference type="AlphaFoldDB" id="A0A9D1LDP7"/>
<reference evidence="2" key="2">
    <citation type="journal article" date="2021" name="PeerJ">
        <title>Extensive microbial diversity within the chicken gut microbiome revealed by metagenomics and culture.</title>
        <authorList>
            <person name="Gilroy R."/>
            <person name="Ravi A."/>
            <person name="Getino M."/>
            <person name="Pursley I."/>
            <person name="Horton D.L."/>
            <person name="Alikhan N.F."/>
            <person name="Baker D."/>
            <person name="Gharbi K."/>
            <person name="Hall N."/>
            <person name="Watson M."/>
            <person name="Adriaenssens E.M."/>
            <person name="Foster-Nyarko E."/>
            <person name="Jarju S."/>
            <person name="Secka A."/>
            <person name="Antonio M."/>
            <person name="Oren A."/>
            <person name="Chaudhuri R.R."/>
            <person name="La Ragione R."/>
            <person name="Hildebrand F."/>
            <person name="Pallen M.J."/>
        </authorList>
    </citation>
    <scope>NUCLEOTIDE SEQUENCE</scope>
    <source>
        <strain evidence="2">ChiHcec3-11533</strain>
    </source>
</reference>
<evidence type="ECO:0000313" key="2">
    <source>
        <dbReference type="EMBL" id="HIU34902.1"/>
    </source>
</evidence>
<evidence type="ECO:0000259" key="1">
    <source>
        <dbReference type="Pfam" id="PF08769"/>
    </source>
</evidence>
<organism evidence="2 3">
    <name type="scientific">Candidatus Pullichristensenella excrementigallinarum</name>
    <dbReference type="NCBI Taxonomy" id="2840907"/>
    <lineage>
        <taxon>Bacteria</taxon>
        <taxon>Bacillati</taxon>
        <taxon>Bacillota</taxon>
        <taxon>Clostridia</taxon>
        <taxon>Candidatus Pullichristensenella</taxon>
    </lineage>
</organism>
<name>A0A9D1LDP7_9FIRM</name>
<protein>
    <recommendedName>
        <fullName evidence="1">Sporulation initiation factor Spo0A C-terminal domain-containing protein</fullName>
    </recommendedName>
</protein>
<dbReference type="InterPro" id="IPR011006">
    <property type="entry name" value="CheY-like_superfamily"/>
</dbReference>
<dbReference type="InterPro" id="IPR036388">
    <property type="entry name" value="WH-like_DNA-bd_sf"/>
</dbReference>
<dbReference type="GO" id="GO:0042173">
    <property type="term" value="P:regulation of sporulation resulting in formation of a cellular spore"/>
    <property type="evidence" value="ECO:0007669"/>
    <property type="project" value="InterPro"/>
</dbReference>
<dbReference type="Gene3D" id="3.40.50.2300">
    <property type="match status" value="1"/>
</dbReference>
<dbReference type="GO" id="GO:0003677">
    <property type="term" value="F:DNA binding"/>
    <property type="evidence" value="ECO:0007669"/>
    <property type="project" value="InterPro"/>
</dbReference>
<accession>A0A9D1LDP7</accession>
<dbReference type="Gene3D" id="1.10.10.10">
    <property type="entry name" value="Winged helix-like DNA-binding domain superfamily/Winged helix DNA-binding domain"/>
    <property type="match status" value="1"/>
</dbReference>
<evidence type="ECO:0000313" key="3">
    <source>
        <dbReference type="Proteomes" id="UP000824072"/>
    </source>
</evidence>
<dbReference type="Proteomes" id="UP000824072">
    <property type="component" value="Unassembled WGS sequence"/>
</dbReference>
<dbReference type="InterPro" id="IPR016032">
    <property type="entry name" value="Sig_transdc_resp-reg_C-effctor"/>
</dbReference>
<proteinExistence type="predicted"/>
<dbReference type="GO" id="GO:0005737">
    <property type="term" value="C:cytoplasm"/>
    <property type="evidence" value="ECO:0007669"/>
    <property type="project" value="InterPro"/>
</dbReference>
<dbReference type="GO" id="GO:0003700">
    <property type="term" value="F:DNA-binding transcription factor activity"/>
    <property type="evidence" value="ECO:0007669"/>
    <property type="project" value="InterPro"/>
</dbReference>
<dbReference type="SUPFAM" id="SSF52172">
    <property type="entry name" value="CheY-like"/>
    <property type="match status" value="1"/>
</dbReference>
<sequence>MPYSETLAVIADADEQGARQALSALETLRIPAKRVLNGIAALRAVEELTPDILLLNASLPPCDGAWLADRVYKSALLVHPAVLISRVPGLRLPGEEELLERGAALLDRPLRLEALQQALAETDVAVRRTSGRIRRRLEELLGRLDLPEHDGRDYLGFAVLMAYQDGRLNNQLTKKLYPMVAERFGVSAKKVETAMRYAIELAWKNGRIEEQYGIFRGTIDAQRGKPTCGEMIAQLSDILRLEEVRV</sequence>
<comment type="caution">
    <text evidence="2">The sequence shown here is derived from an EMBL/GenBank/DDBJ whole genome shotgun (WGS) entry which is preliminary data.</text>
</comment>
<reference evidence="2" key="1">
    <citation type="submission" date="2020-10" db="EMBL/GenBank/DDBJ databases">
        <authorList>
            <person name="Gilroy R."/>
        </authorList>
    </citation>
    <scope>NUCLEOTIDE SEQUENCE</scope>
    <source>
        <strain evidence="2">ChiHcec3-11533</strain>
    </source>
</reference>
<gene>
    <name evidence="2" type="ORF">IAB02_10090</name>
</gene>
<dbReference type="SUPFAM" id="SSF46894">
    <property type="entry name" value="C-terminal effector domain of the bipartite response regulators"/>
    <property type="match status" value="1"/>
</dbReference>
<dbReference type="InterPro" id="IPR014879">
    <property type="entry name" value="Spo0A_C"/>
</dbReference>
<feature type="domain" description="Sporulation initiation factor Spo0A C-terminal" evidence="1">
    <location>
        <begin position="139"/>
        <end position="237"/>
    </location>
</feature>
<dbReference type="Pfam" id="PF08769">
    <property type="entry name" value="Spo0A_C"/>
    <property type="match status" value="1"/>
</dbReference>
<dbReference type="EMBL" id="DVMU01000213">
    <property type="protein sequence ID" value="HIU34902.1"/>
    <property type="molecule type" value="Genomic_DNA"/>
</dbReference>
<dbReference type="GO" id="GO:0005509">
    <property type="term" value="F:calcium ion binding"/>
    <property type="evidence" value="ECO:0007669"/>
    <property type="project" value="InterPro"/>
</dbReference>